<organism evidence="1 2">
    <name type="scientific">Stegodyphus mimosarum</name>
    <name type="common">African social velvet spider</name>
    <dbReference type="NCBI Taxonomy" id="407821"/>
    <lineage>
        <taxon>Eukaryota</taxon>
        <taxon>Metazoa</taxon>
        <taxon>Ecdysozoa</taxon>
        <taxon>Arthropoda</taxon>
        <taxon>Chelicerata</taxon>
        <taxon>Arachnida</taxon>
        <taxon>Araneae</taxon>
        <taxon>Araneomorphae</taxon>
        <taxon>Entelegynae</taxon>
        <taxon>Eresoidea</taxon>
        <taxon>Eresidae</taxon>
        <taxon>Stegodyphus</taxon>
    </lineage>
</organism>
<gene>
    <name evidence="1" type="ORF">X975_25841</name>
</gene>
<proteinExistence type="predicted"/>
<accession>A0A087U4E4</accession>
<keyword evidence="2" id="KW-1185">Reference proteome</keyword>
<evidence type="ECO:0000313" key="1">
    <source>
        <dbReference type="EMBL" id="KFM72233.1"/>
    </source>
</evidence>
<feature type="non-terminal residue" evidence="1">
    <location>
        <position position="42"/>
    </location>
</feature>
<dbReference type="Proteomes" id="UP000054359">
    <property type="component" value="Unassembled WGS sequence"/>
</dbReference>
<protein>
    <submittedName>
        <fullName evidence="1">Uncharacterized protein</fullName>
    </submittedName>
</protein>
<dbReference type="AlphaFoldDB" id="A0A087U4E4"/>
<evidence type="ECO:0000313" key="2">
    <source>
        <dbReference type="Proteomes" id="UP000054359"/>
    </source>
</evidence>
<reference evidence="1 2" key="1">
    <citation type="submission" date="2013-11" db="EMBL/GenBank/DDBJ databases">
        <title>Genome sequencing of Stegodyphus mimosarum.</title>
        <authorList>
            <person name="Bechsgaard J."/>
        </authorList>
    </citation>
    <scope>NUCLEOTIDE SEQUENCE [LARGE SCALE GENOMIC DNA]</scope>
</reference>
<dbReference type="EMBL" id="KK118102">
    <property type="protein sequence ID" value="KFM72233.1"/>
    <property type="molecule type" value="Genomic_DNA"/>
</dbReference>
<name>A0A087U4E4_STEMI</name>
<sequence length="42" mass="4628">MILKEIPPGGESKSLPPLFPYHQILDSQTTGRAFSLPFILST</sequence>